<name>A0ABR2BVH1_9ROSI</name>
<keyword evidence="2" id="KW-1185">Reference proteome</keyword>
<accession>A0ABR2BVH1</accession>
<organism evidence="1 2">
    <name type="scientific">Hibiscus sabdariffa</name>
    <name type="common">roselle</name>
    <dbReference type="NCBI Taxonomy" id="183260"/>
    <lineage>
        <taxon>Eukaryota</taxon>
        <taxon>Viridiplantae</taxon>
        <taxon>Streptophyta</taxon>
        <taxon>Embryophyta</taxon>
        <taxon>Tracheophyta</taxon>
        <taxon>Spermatophyta</taxon>
        <taxon>Magnoliopsida</taxon>
        <taxon>eudicotyledons</taxon>
        <taxon>Gunneridae</taxon>
        <taxon>Pentapetalae</taxon>
        <taxon>rosids</taxon>
        <taxon>malvids</taxon>
        <taxon>Malvales</taxon>
        <taxon>Malvaceae</taxon>
        <taxon>Malvoideae</taxon>
        <taxon>Hibiscus</taxon>
    </lineage>
</organism>
<gene>
    <name evidence="1" type="ORF">V6N12_033352</name>
</gene>
<proteinExistence type="predicted"/>
<dbReference type="PANTHER" id="PTHR31722">
    <property type="entry name" value="OS06G0675200 PROTEIN"/>
    <property type="match status" value="1"/>
</dbReference>
<dbReference type="Proteomes" id="UP001472677">
    <property type="component" value="Unassembled WGS sequence"/>
</dbReference>
<protein>
    <submittedName>
        <fullName evidence="1">Uncharacterized protein</fullName>
    </submittedName>
</protein>
<dbReference type="PANTHER" id="PTHR31722:SF2">
    <property type="entry name" value="DNA CROSS-LINK REPAIR 1 PROTEIN-LIKE"/>
    <property type="match status" value="1"/>
</dbReference>
<evidence type="ECO:0000313" key="2">
    <source>
        <dbReference type="Proteomes" id="UP001472677"/>
    </source>
</evidence>
<sequence>MAMEAVQASSRNGIEPNSSPRISFSADFLDETDFISINPHSQNQEMDAEKEKDKARVADFEFLSSKVSSHAMLTADELFFEGKLLPFWQMQHSEKLKQISLRKAKDAEEEDDDDDNGGGVVVEEVINKDESSRVSWFVDDDPSPRPPKCTVLWKELLRLKKQRASSLSPSSSSSSSSSSLADIAASEEGKQGSGNRDNKHVKRIKKGLERTRSASIRIRPMINVPICTQVKSSTLPPLFPLKKGRLER</sequence>
<dbReference type="EMBL" id="JBBPBM010000079">
    <property type="protein sequence ID" value="KAK8511070.1"/>
    <property type="molecule type" value="Genomic_DNA"/>
</dbReference>
<reference evidence="1 2" key="1">
    <citation type="journal article" date="2024" name="G3 (Bethesda)">
        <title>Genome assembly of Hibiscus sabdariffa L. provides insights into metabolisms of medicinal natural products.</title>
        <authorList>
            <person name="Kim T."/>
        </authorList>
    </citation>
    <scope>NUCLEOTIDE SEQUENCE [LARGE SCALE GENOMIC DNA]</scope>
    <source>
        <strain evidence="1">TK-2024</strain>
        <tissue evidence="1">Old leaves</tissue>
    </source>
</reference>
<comment type="caution">
    <text evidence="1">The sequence shown here is derived from an EMBL/GenBank/DDBJ whole genome shotgun (WGS) entry which is preliminary data.</text>
</comment>
<evidence type="ECO:0000313" key="1">
    <source>
        <dbReference type="EMBL" id="KAK8511070.1"/>
    </source>
</evidence>